<dbReference type="PROSITE" id="PS00028">
    <property type="entry name" value="ZINC_FINGER_C2H2_1"/>
    <property type="match status" value="3"/>
</dbReference>
<feature type="region of interest" description="Disordered" evidence="2">
    <location>
        <begin position="188"/>
        <end position="208"/>
    </location>
</feature>
<dbReference type="OrthoDB" id="9411774at2759"/>
<feature type="compositionally biased region" description="Basic residues" evidence="2">
    <location>
        <begin position="191"/>
        <end position="200"/>
    </location>
</feature>
<dbReference type="GO" id="GO:0008270">
    <property type="term" value="F:zinc ion binding"/>
    <property type="evidence" value="ECO:0007669"/>
    <property type="project" value="UniProtKB-KW"/>
</dbReference>
<dbReference type="OMA" id="ERRIHEC"/>
<organism evidence="5 6">
    <name type="scientific">Musa acuminata subsp. malaccensis</name>
    <name type="common">Wild banana</name>
    <name type="synonym">Musa malaccensis</name>
    <dbReference type="NCBI Taxonomy" id="214687"/>
    <lineage>
        <taxon>Eukaryota</taxon>
        <taxon>Viridiplantae</taxon>
        <taxon>Streptophyta</taxon>
        <taxon>Embryophyta</taxon>
        <taxon>Tracheophyta</taxon>
        <taxon>Spermatophyta</taxon>
        <taxon>Magnoliopsida</taxon>
        <taxon>Liliopsida</taxon>
        <taxon>Zingiberales</taxon>
        <taxon>Musaceae</taxon>
        <taxon>Musa</taxon>
    </lineage>
</organism>
<keyword evidence="1" id="KW-0862">Zinc</keyword>
<keyword evidence="6" id="KW-1185">Reference proteome</keyword>
<protein>
    <submittedName>
        <fullName evidence="4">(wild Malaysian banana) hypothetical protein</fullName>
    </submittedName>
</protein>
<dbReference type="Gene3D" id="3.30.160.60">
    <property type="entry name" value="Classic Zinc Finger"/>
    <property type="match status" value="1"/>
</dbReference>
<dbReference type="Proteomes" id="UP000012960">
    <property type="component" value="Unplaced"/>
</dbReference>
<reference evidence="5" key="2">
    <citation type="submission" date="2021-05" db="UniProtKB">
        <authorList>
            <consortium name="EnsemblPlants"/>
        </authorList>
    </citation>
    <scope>IDENTIFICATION</scope>
    <source>
        <strain evidence="5">subsp. malaccensis</strain>
    </source>
</reference>
<feature type="domain" description="C2H2-type" evidence="3">
    <location>
        <begin position="4"/>
        <end position="31"/>
    </location>
</feature>
<gene>
    <name evidence="4" type="ORF">GSMUA_75070.1</name>
</gene>
<keyword evidence="1" id="KW-0479">Metal-binding</keyword>
<evidence type="ECO:0000259" key="3">
    <source>
        <dbReference type="PROSITE" id="PS50157"/>
    </source>
</evidence>
<feature type="region of interest" description="Disordered" evidence="2">
    <location>
        <begin position="20"/>
        <end position="40"/>
    </location>
</feature>
<dbReference type="AlphaFoldDB" id="A0A804I4V7"/>
<dbReference type="InParanoid" id="A0A804I4V7"/>
<reference evidence="4" key="1">
    <citation type="submission" date="2021-03" db="EMBL/GenBank/DDBJ databases">
        <authorList>
            <consortium name="Genoscope - CEA"/>
            <person name="William W."/>
        </authorList>
    </citation>
    <scope>NUCLEOTIDE SEQUENCE</scope>
    <source>
        <strain evidence="4">Doubled-haploid Pahang</strain>
    </source>
</reference>
<evidence type="ECO:0000313" key="6">
    <source>
        <dbReference type="Proteomes" id="UP000012960"/>
    </source>
</evidence>
<feature type="compositionally biased region" description="Basic residues" evidence="2">
    <location>
        <begin position="105"/>
        <end position="115"/>
    </location>
</feature>
<dbReference type="PROSITE" id="PS50157">
    <property type="entry name" value="ZINC_FINGER_C2H2_2"/>
    <property type="match status" value="3"/>
</dbReference>
<dbReference type="EMBL" id="HG996467">
    <property type="protein sequence ID" value="CAG1862613.1"/>
    <property type="molecule type" value="Genomic_DNA"/>
</dbReference>
<dbReference type="PANTHER" id="PTHR46326">
    <property type="entry name" value="ZINC FINGER PROTEIN ZAT1-RELATED"/>
    <property type="match status" value="1"/>
</dbReference>
<dbReference type="Gramene" id="Ma02_t20300.1">
    <property type="protein sequence ID" value="Ma02_p20300.1"/>
    <property type="gene ID" value="Ma02_g20300"/>
</dbReference>
<keyword evidence="1" id="KW-0863">Zinc-finger</keyword>
<evidence type="ECO:0000256" key="1">
    <source>
        <dbReference type="PROSITE-ProRule" id="PRU00042"/>
    </source>
</evidence>
<proteinExistence type="predicted"/>
<dbReference type="PANTHER" id="PTHR46326:SF2">
    <property type="entry name" value="ZINC FINGER PROTEIN ZAT1-RELATED"/>
    <property type="match status" value="1"/>
</dbReference>
<evidence type="ECO:0000313" key="4">
    <source>
        <dbReference type="EMBL" id="CAG1862613.1"/>
    </source>
</evidence>
<evidence type="ECO:0000313" key="5">
    <source>
        <dbReference type="EnsemblPlants" id="Ma02_p20300.1"/>
    </source>
</evidence>
<dbReference type="Pfam" id="PF13912">
    <property type="entry name" value="zf-C2H2_6"/>
    <property type="match status" value="3"/>
</dbReference>
<name>A0A804I4V7_MUSAM</name>
<evidence type="ECO:0000256" key="2">
    <source>
        <dbReference type="SAM" id="MobiDB-lite"/>
    </source>
</evidence>
<sequence length="301" mass="32826">MEKHKCRICFRRFPSGRALGGHMRSHVSSATPPPKLHGHHCPAGHAVAEGDEEGKLTEQASCGLRVKGRKRSRLEDPESSSAFAAVGSTYAVVEDGESETDANHRCRSKRARHAYSRPEPASSASDVTTEEDVALCLMMLSRDSWISGDVEEGNVRRITSRSRPPRRRRSRFQCGKCKKVFRSYQALGGHRASRHNHKPKSCMPAVGQRTDGDDDFEADADAKVFECPFCLRVFASGQALGGHKRSHLTSSAATTMTTTSDHAKFNRALGVIDLNLPAPADDDVALSAASDTEFIVNHTAS</sequence>
<accession>A0A804I4V7</accession>
<dbReference type="InterPro" id="IPR044303">
    <property type="entry name" value="ZAT1/4/9"/>
</dbReference>
<dbReference type="FunCoup" id="A0A804I4V7">
    <property type="interactions" value="1181"/>
</dbReference>
<feature type="domain" description="C2H2-type" evidence="3">
    <location>
        <begin position="225"/>
        <end position="252"/>
    </location>
</feature>
<dbReference type="SMART" id="SM00355">
    <property type="entry name" value="ZnF_C2H2"/>
    <property type="match status" value="3"/>
</dbReference>
<dbReference type="EnsemblPlants" id="Ma02_t20300.1">
    <property type="protein sequence ID" value="Ma02_p20300.1"/>
    <property type="gene ID" value="Ma02_g20300"/>
</dbReference>
<dbReference type="GO" id="GO:0006355">
    <property type="term" value="P:regulation of DNA-templated transcription"/>
    <property type="evidence" value="ECO:0007669"/>
    <property type="project" value="InterPro"/>
</dbReference>
<dbReference type="InterPro" id="IPR013087">
    <property type="entry name" value="Znf_C2H2_type"/>
</dbReference>
<feature type="region of interest" description="Disordered" evidence="2">
    <location>
        <begin position="94"/>
        <end position="128"/>
    </location>
</feature>
<feature type="domain" description="C2H2-type" evidence="3">
    <location>
        <begin position="172"/>
        <end position="199"/>
    </location>
</feature>